<keyword evidence="4" id="KW-1185">Reference proteome</keyword>
<accession>A0ABT1S7T3</accession>
<comment type="caution">
    <text evidence="3">The sequence shown here is derived from an EMBL/GenBank/DDBJ whole genome shotgun (WGS) entry which is preliminary data.</text>
</comment>
<dbReference type="SUPFAM" id="SSF48295">
    <property type="entry name" value="TrpR-like"/>
    <property type="match status" value="1"/>
</dbReference>
<gene>
    <name evidence="3" type="ORF">NE686_05440</name>
</gene>
<dbReference type="PANTHER" id="PTHR33795">
    <property type="entry name" value="INSERTION ELEMENT IS150 PROTEIN INSJ"/>
    <property type="match status" value="1"/>
</dbReference>
<reference evidence="3 4" key="1">
    <citation type="submission" date="2022-06" db="EMBL/GenBank/DDBJ databases">
        <title>Isolation of gut microbiota from human fecal samples.</title>
        <authorList>
            <person name="Pamer E.G."/>
            <person name="Barat B."/>
            <person name="Waligurski E."/>
            <person name="Medina S."/>
            <person name="Paddock L."/>
            <person name="Mostad J."/>
        </authorList>
    </citation>
    <scope>NUCLEOTIDE SEQUENCE [LARGE SCALE GENOMIC DNA]</scope>
    <source>
        <strain evidence="3 4">DFI.7.95</strain>
    </source>
</reference>
<dbReference type="PANTHER" id="PTHR33795:SF1">
    <property type="entry name" value="INSERTION ELEMENT IS150 PROTEIN INSJ"/>
    <property type="match status" value="1"/>
</dbReference>
<proteinExistence type="inferred from homology"/>
<dbReference type="InterPro" id="IPR052057">
    <property type="entry name" value="IS150/IS1296_orfA-like"/>
</dbReference>
<name>A0ABT1S7T3_9FIRM</name>
<feature type="domain" description="Insertion element IS150 protein InsJ-like helix-turn-helix" evidence="2">
    <location>
        <begin position="8"/>
        <end position="57"/>
    </location>
</feature>
<dbReference type="Pfam" id="PF13518">
    <property type="entry name" value="HTH_28"/>
    <property type="match status" value="1"/>
</dbReference>
<evidence type="ECO:0000313" key="3">
    <source>
        <dbReference type="EMBL" id="MCQ4922519.1"/>
    </source>
</evidence>
<organism evidence="3 4">
    <name type="scientific">Tissierella carlieri</name>
    <dbReference type="NCBI Taxonomy" id="689904"/>
    <lineage>
        <taxon>Bacteria</taxon>
        <taxon>Bacillati</taxon>
        <taxon>Bacillota</taxon>
        <taxon>Tissierellia</taxon>
        <taxon>Tissierellales</taxon>
        <taxon>Tissierellaceae</taxon>
        <taxon>Tissierella</taxon>
    </lineage>
</organism>
<dbReference type="InterPro" id="IPR010921">
    <property type="entry name" value="Trp_repressor/repl_initiator"/>
</dbReference>
<dbReference type="Proteomes" id="UP001524478">
    <property type="component" value="Unassembled WGS sequence"/>
</dbReference>
<dbReference type="EMBL" id="JANGAC010000003">
    <property type="protein sequence ID" value="MCQ4922519.1"/>
    <property type="molecule type" value="Genomic_DNA"/>
</dbReference>
<protein>
    <submittedName>
        <fullName evidence="3">Transposase</fullName>
    </submittedName>
</protein>
<dbReference type="RefSeq" id="WP_256310751.1">
    <property type="nucleotide sequence ID" value="NZ_JANGAC010000003.1"/>
</dbReference>
<evidence type="ECO:0000313" key="4">
    <source>
        <dbReference type="Proteomes" id="UP001524478"/>
    </source>
</evidence>
<sequence>MAKYSYEFKMKVVQEYLAGKGGFAFLSEKYNISSTRDLQKWVSAYNEFGSDGLMRKRKNQTYSFEFKLHVVELYLTTEVSYQDLAFSAAQKIA</sequence>
<dbReference type="Gene3D" id="1.10.10.10">
    <property type="entry name" value="Winged helix-like DNA-binding domain superfamily/Winged helix DNA-binding domain"/>
    <property type="match status" value="1"/>
</dbReference>
<evidence type="ECO:0000259" key="2">
    <source>
        <dbReference type="Pfam" id="PF13518"/>
    </source>
</evidence>
<dbReference type="InterPro" id="IPR036388">
    <property type="entry name" value="WH-like_DNA-bd_sf"/>
</dbReference>
<evidence type="ECO:0000256" key="1">
    <source>
        <dbReference type="ARBA" id="ARBA00038232"/>
    </source>
</evidence>
<dbReference type="InterPro" id="IPR055247">
    <property type="entry name" value="InsJ-like_HTH"/>
</dbReference>
<comment type="similarity">
    <text evidence="1">Belongs to the IS150/IS1296 orfA family.</text>
</comment>